<sequence length="128" mass="14018">MEITLLYASLLSVLAVSLAFKTGLLRGKTNTMLGEGDAPGMLQSIRAFGNLIEYAPLAIIMLGLLEMQDIDSWQLHLLGSTFFVSRILHAYGIAISRESTPYRLVGILGTWLTILVMGISGIWMSLPF</sequence>
<reference evidence="7" key="1">
    <citation type="submission" date="2015-10" db="EMBL/GenBank/DDBJ databases">
        <title>Metagenome-Assembled Genomes uncover a global brackish microbiome.</title>
        <authorList>
            <person name="Hugerth L.W."/>
            <person name="Larsson J."/>
            <person name="Alneberg J."/>
            <person name="Lindh M.V."/>
            <person name="Legrand C."/>
            <person name="Pinhassi J."/>
            <person name="Andersson A."/>
        </authorList>
    </citation>
    <scope>NUCLEOTIDE SEQUENCE [LARGE SCALE GENOMIC DNA]</scope>
</reference>
<name>A0A0R2PT49_9GAMM</name>
<dbReference type="Gene3D" id="1.20.120.550">
    <property type="entry name" value="Membrane associated eicosanoid/glutathione metabolism-like domain"/>
    <property type="match status" value="1"/>
</dbReference>
<comment type="subcellular location">
    <subcellularLocation>
        <location evidence="1">Membrane</location>
    </subcellularLocation>
</comment>
<dbReference type="GO" id="GO:0016020">
    <property type="term" value="C:membrane"/>
    <property type="evidence" value="ECO:0007669"/>
    <property type="project" value="UniProtKB-SubCell"/>
</dbReference>
<dbReference type="PANTHER" id="PTHR35814">
    <property type="match status" value="1"/>
</dbReference>
<proteinExistence type="predicted"/>
<comment type="caution">
    <text evidence="6">The sequence shown here is derived from an EMBL/GenBank/DDBJ whole genome shotgun (WGS) entry which is preliminary data.</text>
</comment>
<gene>
    <name evidence="6" type="ORF">ABR63_00510</name>
</gene>
<dbReference type="EMBL" id="LIAV01000029">
    <property type="protein sequence ID" value="KRO41077.1"/>
    <property type="molecule type" value="Genomic_DNA"/>
</dbReference>
<organism evidence="6 7">
    <name type="scientific">SAR86 cluster bacterium BACL1 MAG-120920-bin57</name>
    <dbReference type="NCBI Taxonomy" id="1655571"/>
    <lineage>
        <taxon>Bacteria</taxon>
        <taxon>Pseudomonadati</taxon>
        <taxon>Pseudomonadota</taxon>
        <taxon>Gammaproteobacteria</taxon>
        <taxon>SAR86 cluster</taxon>
    </lineage>
</organism>
<dbReference type="InterPro" id="IPR023352">
    <property type="entry name" value="MAPEG-like_dom_sf"/>
</dbReference>
<dbReference type="Pfam" id="PF01124">
    <property type="entry name" value="MAPEG"/>
    <property type="match status" value="1"/>
</dbReference>
<evidence type="ECO:0000256" key="4">
    <source>
        <dbReference type="ARBA" id="ARBA00023136"/>
    </source>
</evidence>
<dbReference type="InterPro" id="IPR001129">
    <property type="entry name" value="Membr-assoc_MAPEG"/>
</dbReference>
<feature type="transmembrane region" description="Helical" evidence="5">
    <location>
        <begin position="77"/>
        <end position="96"/>
    </location>
</feature>
<keyword evidence="2 5" id="KW-0812">Transmembrane</keyword>
<evidence type="ECO:0008006" key="8">
    <source>
        <dbReference type="Google" id="ProtNLM"/>
    </source>
</evidence>
<evidence type="ECO:0000313" key="7">
    <source>
        <dbReference type="Proteomes" id="UP000050874"/>
    </source>
</evidence>
<feature type="transmembrane region" description="Helical" evidence="5">
    <location>
        <begin position="102"/>
        <end position="126"/>
    </location>
</feature>
<accession>A0A0R2PT49</accession>
<evidence type="ECO:0000256" key="2">
    <source>
        <dbReference type="ARBA" id="ARBA00022692"/>
    </source>
</evidence>
<evidence type="ECO:0000313" key="6">
    <source>
        <dbReference type="EMBL" id="KRO41077.1"/>
    </source>
</evidence>
<dbReference type="PANTHER" id="PTHR35814:SF1">
    <property type="entry name" value="GLUTATHIONE S-TRANSFERASE-RELATED"/>
    <property type="match status" value="1"/>
</dbReference>
<evidence type="ECO:0000256" key="3">
    <source>
        <dbReference type="ARBA" id="ARBA00022989"/>
    </source>
</evidence>
<protein>
    <recommendedName>
        <fullName evidence="8">Glutathione S-transferase</fullName>
    </recommendedName>
</protein>
<feature type="transmembrane region" description="Helical" evidence="5">
    <location>
        <begin position="43"/>
        <end position="65"/>
    </location>
</feature>
<evidence type="ECO:0000256" key="5">
    <source>
        <dbReference type="SAM" id="Phobius"/>
    </source>
</evidence>
<evidence type="ECO:0000256" key="1">
    <source>
        <dbReference type="ARBA" id="ARBA00004370"/>
    </source>
</evidence>
<dbReference type="Proteomes" id="UP000050874">
    <property type="component" value="Unassembled WGS sequence"/>
</dbReference>
<dbReference type="AlphaFoldDB" id="A0A0R2PT49"/>
<keyword evidence="4 5" id="KW-0472">Membrane</keyword>
<keyword evidence="3 5" id="KW-1133">Transmembrane helix</keyword>
<dbReference type="SUPFAM" id="SSF161084">
    <property type="entry name" value="MAPEG domain-like"/>
    <property type="match status" value="1"/>
</dbReference>